<proteinExistence type="predicted"/>
<organism evidence="1">
    <name type="scientific">Thiolapillus brandeum</name>
    <dbReference type="NCBI Taxonomy" id="1076588"/>
    <lineage>
        <taxon>Bacteria</taxon>
        <taxon>Pseudomonadati</taxon>
        <taxon>Pseudomonadota</taxon>
        <taxon>Gammaproteobacteria</taxon>
        <taxon>Chromatiales</taxon>
        <taxon>Sedimenticolaceae</taxon>
        <taxon>Thiolapillus</taxon>
    </lineage>
</organism>
<sequence>MQFAEDFLQDTNSFPEDRDGTAWGEETLAIGFLGGPYVFHGLNTAQTTAINRRFSDLVCTLPDKETPSIDTHIYRLPESLFKSIDTRDWEYRLDFDYQSTYLRIAGMRFIAWLQLEPHIRAWMWTCDDQNLIANSAFENLFRVIVAYQLLSRGGMVLHSAGLAEEERAWLFIGRSGAGKSTISRLGEKTGLTILSDDMNAIVLQDDVYMTEQLPFAGEHGQTALTRGKFPVQAVYYLQKSSQNRLEETPAAKRLAELMVCSPFVNTDPYRYADLARNLSALRNRISGGKLEFHLDGGFEKLLNR</sequence>
<dbReference type="InterPro" id="IPR027417">
    <property type="entry name" value="P-loop_NTPase"/>
</dbReference>
<accession>A0A831RV27</accession>
<dbReference type="AlphaFoldDB" id="A0A831RV27"/>
<evidence type="ECO:0008006" key="2">
    <source>
        <dbReference type="Google" id="ProtNLM"/>
    </source>
</evidence>
<dbReference type="Proteomes" id="UP000886339">
    <property type="component" value="Unassembled WGS sequence"/>
</dbReference>
<protein>
    <recommendedName>
        <fullName evidence="2">Phosphoenolpyruvate carboxykinase (ATP)</fullName>
    </recommendedName>
</protein>
<dbReference type="EMBL" id="DRLF01000099">
    <property type="protein sequence ID" value="HEC05712.1"/>
    <property type="molecule type" value="Genomic_DNA"/>
</dbReference>
<name>A0A831RV27_9GAMM</name>
<comment type="caution">
    <text evidence="1">The sequence shown here is derived from an EMBL/GenBank/DDBJ whole genome shotgun (WGS) entry which is preliminary data.</text>
</comment>
<evidence type="ECO:0000313" key="1">
    <source>
        <dbReference type="EMBL" id="HEC05712.1"/>
    </source>
</evidence>
<reference evidence="1" key="1">
    <citation type="journal article" date="2020" name="mSystems">
        <title>Genome- and Community-Level Interaction Insights into Carbon Utilization and Element Cycling Functions of Hydrothermarchaeota in Hydrothermal Sediment.</title>
        <authorList>
            <person name="Zhou Z."/>
            <person name="Liu Y."/>
            <person name="Xu W."/>
            <person name="Pan J."/>
            <person name="Luo Z.H."/>
            <person name="Li M."/>
        </authorList>
    </citation>
    <scope>NUCLEOTIDE SEQUENCE [LARGE SCALE GENOMIC DNA]</scope>
    <source>
        <strain evidence="1">HyVt-458</strain>
    </source>
</reference>
<dbReference type="SUPFAM" id="SSF53795">
    <property type="entry name" value="PEP carboxykinase-like"/>
    <property type="match status" value="1"/>
</dbReference>
<dbReference type="Gene3D" id="3.40.50.300">
    <property type="entry name" value="P-loop containing nucleotide triphosphate hydrolases"/>
    <property type="match status" value="1"/>
</dbReference>
<gene>
    <name evidence="1" type="ORF">ENJ12_02590</name>
</gene>